<dbReference type="EMBL" id="JAPEVB010000004">
    <property type="protein sequence ID" value="KAJ4389716.1"/>
    <property type="molecule type" value="Genomic_DNA"/>
</dbReference>
<accession>A0A9W8YR53</accession>
<keyword evidence="3" id="KW-1185">Reference proteome</keyword>
<protein>
    <submittedName>
        <fullName evidence="2">Uncharacterized protein</fullName>
    </submittedName>
</protein>
<dbReference type="AlphaFoldDB" id="A0A9W8YR53"/>
<name>A0A9W8YR53_9PEZI</name>
<evidence type="ECO:0000256" key="1">
    <source>
        <dbReference type="SAM" id="MobiDB-lite"/>
    </source>
</evidence>
<evidence type="ECO:0000313" key="2">
    <source>
        <dbReference type="EMBL" id="KAJ4389716.1"/>
    </source>
</evidence>
<proteinExistence type="predicted"/>
<comment type="caution">
    <text evidence="2">The sequence shown here is derived from an EMBL/GenBank/DDBJ whole genome shotgun (WGS) entry which is preliminary data.</text>
</comment>
<sequence>MSSVFERTLESPISESSTIALMRVIAQRNDAPYPTNQDVHRTVGAIGIERGHDLEINGVSIEVHVNPDDAGQDSCNHLDTPDRLLNDGYPL</sequence>
<feature type="region of interest" description="Disordered" evidence="1">
    <location>
        <begin position="67"/>
        <end position="91"/>
    </location>
</feature>
<evidence type="ECO:0000313" key="3">
    <source>
        <dbReference type="Proteomes" id="UP001140453"/>
    </source>
</evidence>
<gene>
    <name evidence="2" type="ORF">N0V93_007188</name>
</gene>
<dbReference type="Proteomes" id="UP001140453">
    <property type="component" value="Unassembled WGS sequence"/>
</dbReference>
<organism evidence="2 3">
    <name type="scientific">Gnomoniopsis smithogilvyi</name>
    <dbReference type="NCBI Taxonomy" id="1191159"/>
    <lineage>
        <taxon>Eukaryota</taxon>
        <taxon>Fungi</taxon>
        <taxon>Dikarya</taxon>
        <taxon>Ascomycota</taxon>
        <taxon>Pezizomycotina</taxon>
        <taxon>Sordariomycetes</taxon>
        <taxon>Sordariomycetidae</taxon>
        <taxon>Diaporthales</taxon>
        <taxon>Gnomoniaceae</taxon>
        <taxon>Gnomoniopsis</taxon>
    </lineage>
</organism>
<reference evidence="2" key="1">
    <citation type="submission" date="2022-10" db="EMBL/GenBank/DDBJ databases">
        <title>Tapping the CABI collections for fungal endophytes: first genome assemblies for Collariella, Neodidymelliopsis, Ascochyta clinopodiicola, Didymella pomorum, Didymosphaeria variabile, Neocosmospora piperis and Neocucurbitaria cava.</title>
        <authorList>
            <person name="Hill R."/>
        </authorList>
    </citation>
    <scope>NUCLEOTIDE SEQUENCE</scope>
    <source>
        <strain evidence="2">IMI 355082</strain>
    </source>
</reference>